<sequence length="429" mass="48413">MGEKEKNMFGCFTEEEELLRGEDAPDSEVSVIKVVTEVLGNVKSGTDVSNIPLPASVLDPVSSLEKSKKSMQRGELLPRIPKMETAEERFLGVIRWILSGLPKEKFGKKPYNPILGETFRCCFKHKDPENGVTYLVCEQVSHHPPITATHLNNPSVGWEVNSVSKPEPRFYGNYVEIKLNGISRLYLHDLDEEYHLTRPTVFQSGLLGIGTKRVELMGLSYVVCEKSNLVAIIDFKGKSFFGMTGVQHSVSGSIRKLDSDEVIYEVEGVWDGVVKTTNVKTGERTTLYSKEESAEDAMHVWLPPESDLEETNSLAVWKKCSDAIWKKDSKLANEEKKAVEDAQRAHRKEREENKTEWKPQYFDNLGGDAYFLKEEILKQIPKARSREESQLHESSPIRNLQNPSGKEPKSGEGLQSVTKRVTKLLKVSK</sequence>
<feature type="region of interest" description="Disordered" evidence="3">
    <location>
        <begin position="382"/>
        <end position="419"/>
    </location>
</feature>
<gene>
    <name evidence="4" type="ORF">NDN08_003739</name>
</gene>
<proteinExistence type="inferred from homology"/>
<feature type="compositionally biased region" description="Polar residues" evidence="3">
    <location>
        <begin position="392"/>
        <end position="404"/>
    </location>
</feature>
<dbReference type="Gene3D" id="2.40.160.120">
    <property type="match status" value="1"/>
</dbReference>
<comment type="similarity">
    <text evidence="1 2">Belongs to the OSBP family.</text>
</comment>
<dbReference type="SUPFAM" id="SSF144000">
    <property type="entry name" value="Oxysterol-binding protein-like"/>
    <property type="match status" value="1"/>
</dbReference>
<protein>
    <recommendedName>
        <fullName evidence="6">Oxysterol-binding protein</fullName>
    </recommendedName>
</protein>
<evidence type="ECO:0000256" key="2">
    <source>
        <dbReference type="RuleBase" id="RU003844"/>
    </source>
</evidence>
<dbReference type="PANTHER" id="PTHR10972">
    <property type="entry name" value="OXYSTEROL-BINDING PROTEIN-RELATED"/>
    <property type="match status" value="1"/>
</dbReference>
<dbReference type="EMBL" id="JAMWBK010000003">
    <property type="protein sequence ID" value="KAJ8907258.1"/>
    <property type="molecule type" value="Genomic_DNA"/>
</dbReference>
<dbReference type="GO" id="GO:0016020">
    <property type="term" value="C:membrane"/>
    <property type="evidence" value="ECO:0007669"/>
    <property type="project" value="TreeGrafter"/>
</dbReference>
<dbReference type="InterPro" id="IPR037239">
    <property type="entry name" value="OSBP_sf"/>
</dbReference>
<evidence type="ECO:0000256" key="3">
    <source>
        <dbReference type="SAM" id="MobiDB-lite"/>
    </source>
</evidence>
<dbReference type="Proteomes" id="UP001157974">
    <property type="component" value="Unassembled WGS sequence"/>
</dbReference>
<evidence type="ECO:0008006" key="6">
    <source>
        <dbReference type="Google" id="ProtNLM"/>
    </source>
</evidence>
<dbReference type="Gene3D" id="3.30.70.3490">
    <property type="match status" value="1"/>
</dbReference>
<comment type="caution">
    <text evidence="4">The sequence shown here is derived from an EMBL/GenBank/DDBJ whole genome shotgun (WGS) entry which is preliminary data.</text>
</comment>
<name>A0AAV8V077_9RHOD</name>
<dbReference type="InterPro" id="IPR018494">
    <property type="entry name" value="Oxysterol-bd_CS"/>
</dbReference>
<dbReference type="Pfam" id="PF01237">
    <property type="entry name" value="Oxysterol_BP"/>
    <property type="match status" value="1"/>
</dbReference>
<accession>A0AAV8V077</accession>
<evidence type="ECO:0000313" key="4">
    <source>
        <dbReference type="EMBL" id="KAJ8907258.1"/>
    </source>
</evidence>
<dbReference type="InterPro" id="IPR000648">
    <property type="entry name" value="Oxysterol-bd"/>
</dbReference>
<feature type="region of interest" description="Disordered" evidence="3">
    <location>
        <begin position="335"/>
        <end position="355"/>
    </location>
</feature>
<dbReference type="GO" id="GO:0032934">
    <property type="term" value="F:sterol binding"/>
    <property type="evidence" value="ECO:0007669"/>
    <property type="project" value="TreeGrafter"/>
</dbReference>
<reference evidence="4 5" key="1">
    <citation type="journal article" date="2023" name="Nat. Commun.">
        <title>Origin of minicircular mitochondrial genomes in red algae.</title>
        <authorList>
            <person name="Lee Y."/>
            <person name="Cho C.H."/>
            <person name="Lee Y.M."/>
            <person name="Park S.I."/>
            <person name="Yang J.H."/>
            <person name="West J.A."/>
            <person name="Bhattacharya D."/>
            <person name="Yoon H.S."/>
        </authorList>
    </citation>
    <scope>NUCLEOTIDE SEQUENCE [LARGE SCALE GENOMIC DNA]</scope>
    <source>
        <strain evidence="4 5">CCMP1338</strain>
        <tissue evidence="4">Whole cell</tissue>
    </source>
</reference>
<dbReference type="PROSITE" id="PS01013">
    <property type="entry name" value="OSBP"/>
    <property type="match status" value="1"/>
</dbReference>
<evidence type="ECO:0000256" key="1">
    <source>
        <dbReference type="ARBA" id="ARBA00008842"/>
    </source>
</evidence>
<dbReference type="AlphaFoldDB" id="A0AAV8V077"/>
<dbReference type="GO" id="GO:0005829">
    <property type="term" value="C:cytosol"/>
    <property type="evidence" value="ECO:0007669"/>
    <property type="project" value="TreeGrafter"/>
</dbReference>
<evidence type="ECO:0000313" key="5">
    <source>
        <dbReference type="Proteomes" id="UP001157974"/>
    </source>
</evidence>
<organism evidence="4 5">
    <name type="scientific">Rhodosorus marinus</name>
    <dbReference type="NCBI Taxonomy" id="101924"/>
    <lineage>
        <taxon>Eukaryota</taxon>
        <taxon>Rhodophyta</taxon>
        <taxon>Stylonematophyceae</taxon>
        <taxon>Stylonematales</taxon>
        <taxon>Stylonemataceae</taxon>
        <taxon>Rhodosorus</taxon>
    </lineage>
</organism>
<dbReference type="PANTHER" id="PTHR10972:SF102">
    <property type="entry name" value="OXYSTEROL-BINDING PROTEIN"/>
    <property type="match status" value="1"/>
</dbReference>
<keyword evidence="5" id="KW-1185">Reference proteome</keyword>
<dbReference type="Gene3D" id="1.10.287.2720">
    <property type="match status" value="1"/>
</dbReference>